<organism evidence="1 2">
    <name type="scientific">Hyalomma asiaticum</name>
    <name type="common">Tick</name>
    <dbReference type="NCBI Taxonomy" id="266040"/>
    <lineage>
        <taxon>Eukaryota</taxon>
        <taxon>Metazoa</taxon>
        <taxon>Ecdysozoa</taxon>
        <taxon>Arthropoda</taxon>
        <taxon>Chelicerata</taxon>
        <taxon>Arachnida</taxon>
        <taxon>Acari</taxon>
        <taxon>Parasitiformes</taxon>
        <taxon>Ixodida</taxon>
        <taxon>Ixodoidea</taxon>
        <taxon>Ixodidae</taxon>
        <taxon>Hyalomminae</taxon>
        <taxon>Hyalomma</taxon>
    </lineage>
</organism>
<keyword evidence="2" id="KW-1185">Reference proteome</keyword>
<comment type="caution">
    <text evidence="1">The sequence shown here is derived from an EMBL/GenBank/DDBJ whole genome shotgun (WGS) entry which is preliminary data.</text>
</comment>
<dbReference type="EMBL" id="CM023486">
    <property type="protein sequence ID" value="KAH6929204.1"/>
    <property type="molecule type" value="Genomic_DNA"/>
</dbReference>
<proteinExistence type="predicted"/>
<name>A0ACB7S5N2_HYAAI</name>
<evidence type="ECO:0000313" key="1">
    <source>
        <dbReference type="EMBL" id="KAH6929204.1"/>
    </source>
</evidence>
<dbReference type="Proteomes" id="UP000821845">
    <property type="component" value="Chromosome 6"/>
</dbReference>
<accession>A0ACB7S5N2</accession>
<reference evidence="1" key="1">
    <citation type="submission" date="2020-05" db="EMBL/GenBank/DDBJ databases">
        <title>Large-scale comparative analyses of tick genomes elucidate their genetic diversity and vector capacities.</title>
        <authorList>
            <person name="Jia N."/>
            <person name="Wang J."/>
            <person name="Shi W."/>
            <person name="Du L."/>
            <person name="Sun Y."/>
            <person name="Zhan W."/>
            <person name="Jiang J."/>
            <person name="Wang Q."/>
            <person name="Zhang B."/>
            <person name="Ji P."/>
            <person name="Sakyi L.B."/>
            <person name="Cui X."/>
            <person name="Yuan T."/>
            <person name="Jiang B."/>
            <person name="Yang W."/>
            <person name="Lam T.T.-Y."/>
            <person name="Chang Q."/>
            <person name="Ding S."/>
            <person name="Wang X."/>
            <person name="Zhu J."/>
            <person name="Ruan X."/>
            <person name="Zhao L."/>
            <person name="Wei J."/>
            <person name="Que T."/>
            <person name="Du C."/>
            <person name="Cheng J."/>
            <person name="Dai P."/>
            <person name="Han X."/>
            <person name="Huang E."/>
            <person name="Gao Y."/>
            <person name="Liu J."/>
            <person name="Shao H."/>
            <person name="Ye R."/>
            <person name="Li L."/>
            <person name="Wei W."/>
            <person name="Wang X."/>
            <person name="Wang C."/>
            <person name="Yang T."/>
            <person name="Huo Q."/>
            <person name="Li W."/>
            <person name="Guo W."/>
            <person name="Chen H."/>
            <person name="Zhou L."/>
            <person name="Ni X."/>
            <person name="Tian J."/>
            <person name="Zhou Y."/>
            <person name="Sheng Y."/>
            <person name="Liu T."/>
            <person name="Pan Y."/>
            <person name="Xia L."/>
            <person name="Li J."/>
            <person name="Zhao F."/>
            <person name="Cao W."/>
        </authorList>
    </citation>
    <scope>NUCLEOTIDE SEQUENCE</scope>
    <source>
        <strain evidence="1">Hyas-2018</strain>
    </source>
</reference>
<evidence type="ECO:0000313" key="2">
    <source>
        <dbReference type="Proteomes" id="UP000821845"/>
    </source>
</evidence>
<gene>
    <name evidence="1" type="ORF">HPB50_024160</name>
</gene>
<protein>
    <submittedName>
        <fullName evidence="1">Uncharacterized protein</fullName>
    </submittedName>
</protein>
<sequence length="78" mass="8665">MELNLMMAQERRRQLQLLIELEKLRQARASRAEQVGEVVECMAHSEPAANSLAVGKAAASANVLRTEWECAVSSEPEK</sequence>